<dbReference type="EMBL" id="JAXQNN010000002">
    <property type="protein sequence ID" value="MDZ5712334.1"/>
    <property type="molecule type" value="Genomic_DNA"/>
</dbReference>
<dbReference type="NCBIfam" id="TIGR04086">
    <property type="entry name" value="TIGR04086_membr"/>
    <property type="match status" value="1"/>
</dbReference>
<protein>
    <submittedName>
        <fullName evidence="2">TIGR04086 family membrane protein</fullName>
    </submittedName>
</protein>
<evidence type="ECO:0000313" key="3">
    <source>
        <dbReference type="Proteomes" id="UP001292084"/>
    </source>
</evidence>
<feature type="transmembrane region" description="Helical" evidence="1">
    <location>
        <begin position="12"/>
        <end position="34"/>
    </location>
</feature>
<dbReference type="RefSeq" id="WP_322421301.1">
    <property type="nucleotide sequence ID" value="NZ_JAXQNN010000002.1"/>
</dbReference>
<organism evidence="2 3">
    <name type="scientific">Jeotgalibacillus haloalkalitolerans</name>
    <dbReference type="NCBI Taxonomy" id="3104292"/>
    <lineage>
        <taxon>Bacteria</taxon>
        <taxon>Bacillati</taxon>
        <taxon>Bacillota</taxon>
        <taxon>Bacilli</taxon>
        <taxon>Bacillales</taxon>
        <taxon>Caryophanaceae</taxon>
        <taxon>Jeotgalibacillus</taxon>
    </lineage>
</organism>
<dbReference type="Pfam" id="PF12670">
    <property type="entry name" value="DUF3792"/>
    <property type="match status" value="1"/>
</dbReference>
<reference evidence="2 3" key="1">
    <citation type="submission" date="2023-12" db="EMBL/GenBank/DDBJ databases">
        <title>Jeotgalibacillus haloalkaliphilus sp. nov., a novel salt-tolerant bacteria, isolated from the estuary of the Fenhe River into the Yellow River.</title>
        <authorList>
            <person name="Li Y."/>
        </authorList>
    </citation>
    <scope>NUCLEOTIDE SEQUENCE [LARGE SCALE GENOMIC DNA]</scope>
    <source>
        <strain evidence="2 3">HH7-29</strain>
    </source>
</reference>
<evidence type="ECO:0000256" key="1">
    <source>
        <dbReference type="SAM" id="Phobius"/>
    </source>
</evidence>
<dbReference type="InterPro" id="IPR023804">
    <property type="entry name" value="DUF3792_TM"/>
</dbReference>
<comment type="caution">
    <text evidence="2">The sequence shown here is derived from an EMBL/GenBank/DDBJ whole genome shotgun (WGS) entry which is preliminary data.</text>
</comment>
<keyword evidence="1" id="KW-0472">Membrane</keyword>
<feature type="transmembrane region" description="Helical" evidence="1">
    <location>
        <begin position="98"/>
        <end position="120"/>
    </location>
</feature>
<name>A0ABU5KMG5_9BACL</name>
<evidence type="ECO:0000313" key="2">
    <source>
        <dbReference type="EMBL" id="MDZ5712334.1"/>
    </source>
</evidence>
<accession>A0ABU5KMG5</accession>
<keyword evidence="1" id="KW-0812">Transmembrane</keyword>
<sequence length="131" mass="13508">MAVWKRTAQGLGVAIGVVLLMITLYAAIAAGLLHFTEIAESSMEKWNGLAGAAAVLVGSLTGSAFAGQKGFHIGLLTALSVIGTGLFLKEILFEWSHLIHYGLLLASGMAGGIAGVNLFGRSAINGKPDKK</sequence>
<proteinExistence type="predicted"/>
<gene>
    <name evidence="2" type="ORF">UFB30_08830</name>
</gene>
<feature type="transmembrane region" description="Helical" evidence="1">
    <location>
        <begin position="73"/>
        <end position="92"/>
    </location>
</feature>
<keyword evidence="3" id="KW-1185">Reference proteome</keyword>
<keyword evidence="1" id="KW-1133">Transmembrane helix</keyword>
<dbReference type="Proteomes" id="UP001292084">
    <property type="component" value="Unassembled WGS sequence"/>
</dbReference>
<feature type="transmembrane region" description="Helical" evidence="1">
    <location>
        <begin position="46"/>
        <end position="66"/>
    </location>
</feature>